<proteinExistence type="inferred from homology"/>
<keyword evidence="10" id="KW-0175">Coiled coil</keyword>
<keyword evidence="6 11" id="KW-0472">Membrane</keyword>
<evidence type="ECO:0000259" key="12">
    <source>
        <dbReference type="PROSITE" id="PS50111"/>
    </source>
</evidence>
<dbReference type="SUPFAM" id="SSF58104">
    <property type="entry name" value="Methyl-accepting chemotaxis protein (MCP) signaling domain"/>
    <property type="match status" value="1"/>
</dbReference>
<dbReference type="PANTHER" id="PTHR32089:SF112">
    <property type="entry name" value="LYSOZYME-LIKE PROTEIN-RELATED"/>
    <property type="match status" value="1"/>
</dbReference>
<feature type="domain" description="Methyl-accepting transducer" evidence="12">
    <location>
        <begin position="375"/>
        <end position="611"/>
    </location>
</feature>
<dbReference type="Proteomes" id="UP000219573">
    <property type="component" value="Unassembled WGS sequence"/>
</dbReference>
<organism evidence="14 15">
    <name type="scientific">Orenia metallireducens</name>
    <dbReference type="NCBI Taxonomy" id="1413210"/>
    <lineage>
        <taxon>Bacteria</taxon>
        <taxon>Bacillati</taxon>
        <taxon>Bacillota</taxon>
        <taxon>Clostridia</taxon>
        <taxon>Halanaerobiales</taxon>
        <taxon>Halobacteroidaceae</taxon>
        <taxon>Orenia</taxon>
    </lineage>
</organism>
<dbReference type="InterPro" id="IPR029151">
    <property type="entry name" value="Sensor-like_sf"/>
</dbReference>
<dbReference type="PROSITE" id="PS50111">
    <property type="entry name" value="CHEMOTAXIS_TRANSDUC_2"/>
    <property type="match status" value="1"/>
</dbReference>
<dbReference type="PROSITE" id="PS50885">
    <property type="entry name" value="HAMP"/>
    <property type="match status" value="1"/>
</dbReference>
<dbReference type="RefSeq" id="WP_097016744.1">
    <property type="nucleotide sequence ID" value="NZ_OBDZ01000004.1"/>
</dbReference>
<dbReference type="CDD" id="cd12914">
    <property type="entry name" value="PDC1_DGC_like"/>
    <property type="match status" value="1"/>
</dbReference>
<dbReference type="InterPro" id="IPR003660">
    <property type="entry name" value="HAMP_dom"/>
</dbReference>
<dbReference type="Gene3D" id="1.10.287.950">
    <property type="entry name" value="Methyl-accepting chemotaxis protein"/>
    <property type="match status" value="1"/>
</dbReference>
<accession>A0A285G0Z6</accession>
<keyword evidence="3" id="KW-0145">Chemotaxis</keyword>
<evidence type="ECO:0000313" key="15">
    <source>
        <dbReference type="Proteomes" id="UP000219573"/>
    </source>
</evidence>
<keyword evidence="5 11" id="KW-1133">Transmembrane helix</keyword>
<evidence type="ECO:0000256" key="2">
    <source>
        <dbReference type="ARBA" id="ARBA00022475"/>
    </source>
</evidence>
<evidence type="ECO:0000256" key="7">
    <source>
        <dbReference type="ARBA" id="ARBA00023224"/>
    </source>
</evidence>
<dbReference type="CDD" id="cd06225">
    <property type="entry name" value="HAMP"/>
    <property type="match status" value="1"/>
</dbReference>
<evidence type="ECO:0000259" key="13">
    <source>
        <dbReference type="PROSITE" id="PS50885"/>
    </source>
</evidence>
<dbReference type="AlphaFoldDB" id="A0A285G0Z6"/>
<keyword evidence="2" id="KW-1003">Cell membrane</keyword>
<gene>
    <name evidence="14" type="ORF">SAMN06265827_104103</name>
</gene>
<dbReference type="CDD" id="cd11386">
    <property type="entry name" value="MCP_signal"/>
    <property type="match status" value="1"/>
</dbReference>
<evidence type="ECO:0000313" key="14">
    <source>
        <dbReference type="EMBL" id="SNY17185.1"/>
    </source>
</evidence>
<name>A0A285G0Z6_9FIRM</name>
<dbReference type="SMART" id="SM00283">
    <property type="entry name" value="MA"/>
    <property type="match status" value="1"/>
</dbReference>
<keyword evidence="7 9" id="KW-0807">Transducer</keyword>
<evidence type="ECO:0000256" key="10">
    <source>
        <dbReference type="SAM" id="Coils"/>
    </source>
</evidence>
<dbReference type="EMBL" id="OBDZ01000004">
    <property type="protein sequence ID" value="SNY17185.1"/>
    <property type="molecule type" value="Genomic_DNA"/>
</dbReference>
<feature type="transmembrane region" description="Helical" evidence="11">
    <location>
        <begin position="304"/>
        <end position="324"/>
    </location>
</feature>
<feature type="coiled-coil region" evidence="10">
    <location>
        <begin position="596"/>
        <end position="637"/>
    </location>
</feature>
<sequence>MKIKDIKDKVKTGYLKDKIKIKSIKQKILISFVSISIISLAIMGAFLRFELNKRLIPLVSDMSQGIVKARSAELGELMDGILKETSNIAQKEVVRSLDWDGAKKELLKDMEESDIPYEQMTIVDSKGDAYLFNGVKINVSSRNYFQEIMNGKNTFISNSMISKASGEPIFMVAQAIKNDQDQTIGLLAFPILLKEFSNRVNEIKIGEESFAWAIDKTGLMIANPNDEAVMKINVLDGDKDGFKGLTEIGQEMIARKTGSRELVTPDGARNQVFYSPIPNTPGWSLAVNISTEEMLKETKSVIDMVIIVIAILVILMVGASYLVGNSIAKPIEKLAKDIDKFGQGDFRVEFKVDSNDEVGQIADSLNQMGSSIRDMVTNILESVENLSAQSEELSASAEEGTASIEGSNELMRKMATNIEQISGSIQEVTAFAQESSSQTEAGSKNIEDTIHSIQEINQSVKKTVEAVTALEKNSEEIGKIVELINNIAEQTNLLALNAAIEAARAGEHGRGFAVVAEEIRGLAEETTKATDNISNLIKQTQNNVETGFEAIKDVEEKAKEGEAIATQTGEVFKVIQGASENTSAQIEETAMSTQELDEETANVMNASEDIENMSVEIANSSQELAAVAEELQSLVAKFKV</sequence>
<comment type="subcellular location">
    <subcellularLocation>
        <location evidence="1">Cell membrane</location>
        <topology evidence="1">Multi-pass membrane protein</topology>
    </subcellularLocation>
</comment>
<evidence type="ECO:0000256" key="8">
    <source>
        <dbReference type="ARBA" id="ARBA00029447"/>
    </source>
</evidence>
<evidence type="ECO:0000256" key="6">
    <source>
        <dbReference type="ARBA" id="ARBA00023136"/>
    </source>
</evidence>
<dbReference type="InterPro" id="IPR033479">
    <property type="entry name" value="dCache_1"/>
</dbReference>
<evidence type="ECO:0000256" key="3">
    <source>
        <dbReference type="ARBA" id="ARBA00022500"/>
    </source>
</evidence>
<keyword evidence="4 11" id="KW-0812">Transmembrane</keyword>
<evidence type="ECO:0000256" key="9">
    <source>
        <dbReference type="PROSITE-ProRule" id="PRU00284"/>
    </source>
</evidence>
<dbReference type="GO" id="GO:0005886">
    <property type="term" value="C:plasma membrane"/>
    <property type="evidence" value="ECO:0007669"/>
    <property type="project" value="UniProtKB-SubCell"/>
</dbReference>
<dbReference type="OrthoDB" id="9814363at2"/>
<protein>
    <submittedName>
        <fullName evidence="14">Methyl-accepting chemotaxis sensory transducer with Cache sensor</fullName>
    </submittedName>
</protein>
<dbReference type="GO" id="GO:0006935">
    <property type="term" value="P:chemotaxis"/>
    <property type="evidence" value="ECO:0007669"/>
    <property type="project" value="UniProtKB-KW"/>
</dbReference>
<keyword evidence="15" id="KW-1185">Reference proteome</keyword>
<dbReference type="SMART" id="SM00304">
    <property type="entry name" value="HAMP"/>
    <property type="match status" value="1"/>
</dbReference>
<dbReference type="SUPFAM" id="SSF103190">
    <property type="entry name" value="Sensory domain-like"/>
    <property type="match status" value="1"/>
</dbReference>
<feature type="transmembrane region" description="Helical" evidence="11">
    <location>
        <begin position="28"/>
        <end position="47"/>
    </location>
</feature>
<feature type="domain" description="HAMP" evidence="13">
    <location>
        <begin position="325"/>
        <end position="377"/>
    </location>
</feature>
<dbReference type="CDD" id="cd12912">
    <property type="entry name" value="PDC2_MCP_like"/>
    <property type="match status" value="1"/>
</dbReference>
<dbReference type="InterPro" id="IPR004089">
    <property type="entry name" value="MCPsignal_dom"/>
</dbReference>
<dbReference type="Pfam" id="PF00672">
    <property type="entry name" value="HAMP"/>
    <property type="match status" value="1"/>
</dbReference>
<comment type="similarity">
    <text evidence="8">Belongs to the methyl-accepting chemotaxis (MCP) protein family.</text>
</comment>
<evidence type="ECO:0000256" key="1">
    <source>
        <dbReference type="ARBA" id="ARBA00004651"/>
    </source>
</evidence>
<evidence type="ECO:0000256" key="5">
    <source>
        <dbReference type="ARBA" id="ARBA00022989"/>
    </source>
</evidence>
<reference evidence="15" key="1">
    <citation type="submission" date="2017-09" db="EMBL/GenBank/DDBJ databases">
        <authorList>
            <person name="Varghese N."/>
            <person name="Submissions S."/>
        </authorList>
    </citation>
    <scope>NUCLEOTIDE SEQUENCE [LARGE SCALE GENOMIC DNA]</scope>
    <source>
        <strain evidence="15">MSL47</strain>
    </source>
</reference>
<evidence type="ECO:0000256" key="11">
    <source>
        <dbReference type="SAM" id="Phobius"/>
    </source>
</evidence>
<dbReference type="Pfam" id="PF02743">
    <property type="entry name" value="dCache_1"/>
    <property type="match status" value="1"/>
</dbReference>
<dbReference type="PANTHER" id="PTHR32089">
    <property type="entry name" value="METHYL-ACCEPTING CHEMOTAXIS PROTEIN MCPB"/>
    <property type="match status" value="1"/>
</dbReference>
<evidence type="ECO:0000256" key="4">
    <source>
        <dbReference type="ARBA" id="ARBA00022692"/>
    </source>
</evidence>
<dbReference type="Pfam" id="PF00015">
    <property type="entry name" value="MCPsignal"/>
    <property type="match status" value="1"/>
</dbReference>
<dbReference type="GO" id="GO:0007165">
    <property type="term" value="P:signal transduction"/>
    <property type="evidence" value="ECO:0007669"/>
    <property type="project" value="UniProtKB-KW"/>
</dbReference>
<dbReference type="Gene3D" id="3.30.450.20">
    <property type="entry name" value="PAS domain"/>
    <property type="match status" value="1"/>
</dbReference>